<comment type="caution">
    <text evidence="1">The sequence shown here is derived from an EMBL/GenBank/DDBJ whole genome shotgun (WGS) entry which is preliminary data.</text>
</comment>
<organism evidence="1 2">
    <name type="scientific">Kribbella capetownensis</name>
    <dbReference type="NCBI Taxonomy" id="1572659"/>
    <lineage>
        <taxon>Bacteria</taxon>
        <taxon>Bacillati</taxon>
        <taxon>Actinomycetota</taxon>
        <taxon>Actinomycetes</taxon>
        <taxon>Propionibacteriales</taxon>
        <taxon>Kribbellaceae</taxon>
        <taxon>Kribbella</taxon>
    </lineage>
</organism>
<dbReference type="InterPro" id="IPR008775">
    <property type="entry name" value="Phytyl_CoA_dOase-like"/>
</dbReference>
<evidence type="ECO:0000313" key="1">
    <source>
        <dbReference type="EMBL" id="TCC39998.1"/>
    </source>
</evidence>
<evidence type="ECO:0000313" key="2">
    <source>
        <dbReference type="Proteomes" id="UP000293342"/>
    </source>
</evidence>
<gene>
    <name evidence="1" type="ORF">E0H75_38655</name>
</gene>
<accession>A0A4R0J6Y6</accession>
<dbReference type="AlphaFoldDB" id="A0A4R0J6Y6"/>
<dbReference type="Proteomes" id="UP000293342">
    <property type="component" value="Unassembled WGS sequence"/>
</dbReference>
<dbReference type="SUPFAM" id="SSF51197">
    <property type="entry name" value="Clavaminate synthase-like"/>
    <property type="match status" value="1"/>
</dbReference>
<dbReference type="GO" id="GO:0016706">
    <property type="term" value="F:2-oxoglutarate-dependent dioxygenase activity"/>
    <property type="evidence" value="ECO:0007669"/>
    <property type="project" value="UniProtKB-ARBA"/>
</dbReference>
<dbReference type="PANTHER" id="PTHR20883">
    <property type="entry name" value="PHYTANOYL-COA DIOXYGENASE DOMAIN CONTAINING 1"/>
    <property type="match status" value="1"/>
</dbReference>
<reference evidence="1 2" key="1">
    <citation type="submission" date="2019-02" db="EMBL/GenBank/DDBJ databases">
        <title>Kribbella capetownensis sp. nov. and Kribbella speibonae sp. nov., isolated from soil.</title>
        <authorList>
            <person name="Curtis S.M."/>
            <person name="Norton I."/>
            <person name="Everest G.J."/>
            <person name="Meyers P.R."/>
        </authorList>
    </citation>
    <scope>NUCLEOTIDE SEQUENCE [LARGE SCALE GENOMIC DNA]</scope>
    <source>
        <strain evidence="1 2">YM53</strain>
    </source>
</reference>
<name>A0A4R0J6Y6_9ACTN</name>
<dbReference type="RefSeq" id="WP_131518698.1">
    <property type="nucleotide sequence ID" value="NZ_SJKD01000013.1"/>
</dbReference>
<dbReference type="GO" id="GO:0005506">
    <property type="term" value="F:iron ion binding"/>
    <property type="evidence" value="ECO:0007669"/>
    <property type="project" value="UniProtKB-ARBA"/>
</dbReference>
<dbReference type="PANTHER" id="PTHR20883:SF48">
    <property type="entry name" value="ECTOINE DIOXYGENASE"/>
    <property type="match status" value="1"/>
</dbReference>
<dbReference type="EMBL" id="SJKD01000013">
    <property type="protein sequence ID" value="TCC39998.1"/>
    <property type="molecule type" value="Genomic_DNA"/>
</dbReference>
<dbReference type="OrthoDB" id="7054292at2"/>
<keyword evidence="2" id="KW-1185">Reference proteome</keyword>
<protein>
    <recommendedName>
        <fullName evidence="3">Phytanoyl-CoA dioxygenase PhyH</fullName>
    </recommendedName>
</protein>
<dbReference type="Gene3D" id="2.60.120.620">
    <property type="entry name" value="q2cbj1_9rhob like domain"/>
    <property type="match status" value="1"/>
</dbReference>
<sequence>MWPENVADEWRTRGFVILPGFLSAEELSPALGELPTMFPTSEGFHDGTDARRERYVDDEFDGIDTFPFASTAFSLLAVHPRIVGLAETLLGQRDLRLSSAEAWAKYTGATSYDQELHRDYLNQTILVPSTADRYQHLELFVFLVDVPEELGPPHLVPYDHTADLPMNPNFYPRNGGAGDFVSPDDNTHLYDAEQSGAAPAGTVIAFNTRTFHRGTGLWKHRGARYSMQLIYRPAEADWGQRMAWAPRSHEPAWYEFVHRATPRQLELFGFPAPGHPFWTGETLSGIGRRYPKLDLTPGEPSVLSRT</sequence>
<dbReference type="Pfam" id="PF05721">
    <property type="entry name" value="PhyH"/>
    <property type="match status" value="1"/>
</dbReference>
<proteinExistence type="predicted"/>
<evidence type="ECO:0008006" key="3">
    <source>
        <dbReference type="Google" id="ProtNLM"/>
    </source>
</evidence>